<reference evidence="2 3" key="1">
    <citation type="submission" date="2023-07" db="EMBL/GenBank/DDBJ databases">
        <title>Sequencing the genomes of 1000 actinobacteria strains.</title>
        <authorList>
            <person name="Klenk H.-P."/>
        </authorList>
    </citation>
    <scope>NUCLEOTIDE SEQUENCE [LARGE SCALE GENOMIC DNA]</scope>
    <source>
        <strain evidence="2 3">DSM 44388</strain>
    </source>
</reference>
<dbReference type="Proteomes" id="UP001235712">
    <property type="component" value="Unassembled WGS sequence"/>
</dbReference>
<evidence type="ECO:0008006" key="4">
    <source>
        <dbReference type="Google" id="ProtNLM"/>
    </source>
</evidence>
<accession>A0ABT9P3C4</accession>
<proteinExistence type="predicted"/>
<dbReference type="EMBL" id="JAUSQZ010000001">
    <property type="protein sequence ID" value="MDP9826695.1"/>
    <property type="molecule type" value="Genomic_DNA"/>
</dbReference>
<keyword evidence="3" id="KW-1185">Reference proteome</keyword>
<dbReference type="RefSeq" id="WP_307241768.1">
    <property type="nucleotide sequence ID" value="NZ_JAUSQZ010000001.1"/>
</dbReference>
<feature type="signal peptide" evidence="1">
    <location>
        <begin position="1"/>
        <end position="31"/>
    </location>
</feature>
<name>A0ABT9P3C4_9ACTN</name>
<organism evidence="2 3">
    <name type="scientific">Kineosporia succinea</name>
    <dbReference type="NCBI Taxonomy" id="84632"/>
    <lineage>
        <taxon>Bacteria</taxon>
        <taxon>Bacillati</taxon>
        <taxon>Actinomycetota</taxon>
        <taxon>Actinomycetes</taxon>
        <taxon>Kineosporiales</taxon>
        <taxon>Kineosporiaceae</taxon>
        <taxon>Kineosporia</taxon>
    </lineage>
</organism>
<evidence type="ECO:0000256" key="1">
    <source>
        <dbReference type="SAM" id="SignalP"/>
    </source>
</evidence>
<evidence type="ECO:0000313" key="3">
    <source>
        <dbReference type="Proteomes" id="UP001235712"/>
    </source>
</evidence>
<evidence type="ECO:0000313" key="2">
    <source>
        <dbReference type="EMBL" id="MDP9826695.1"/>
    </source>
</evidence>
<sequence>MFSLRKSAAGIVAAAALAPLGLIGPANPAAAQTSQTVPTCDVRPRGTTFVTKAKTIDFDVPSARYFTFDLPEVGVYVYDTSVDGDGSSITVDPRFLKNADARWHTGTVERTRNDGTNDTCIGTWRLKRGTRVEITRVSKIKYGRKVTGTLERVNWGKNPSSRWTTYSDQDVNIEFVNARGKWQLAGQAPVRNGKFTFTKQIGERKWRAYFQGTTISSADYSSEVTG</sequence>
<feature type="chain" id="PRO_5047296554" description="Polysaccharide lyase-like protein" evidence="1">
    <location>
        <begin position="32"/>
        <end position="226"/>
    </location>
</feature>
<gene>
    <name evidence="2" type="ORF">J2S57_002444</name>
</gene>
<protein>
    <recommendedName>
        <fullName evidence="4">Polysaccharide lyase-like protein</fullName>
    </recommendedName>
</protein>
<comment type="caution">
    <text evidence="2">The sequence shown here is derived from an EMBL/GenBank/DDBJ whole genome shotgun (WGS) entry which is preliminary data.</text>
</comment>
<keyword evidence="1" id="KW-0732">Signal</keyword>